<comment type="similarity">
    <text evidence="5">Belongs to the DarP family.</text>
</comment>
<dbReference type="InterPro" id="IPR023153">
    <property type="entry name" value="DarP_sf"/>
</dbReference>
<dbReference type="PIRSF" id="PIRSF016183">
    <property type="entry name" value="UCP016183"/>
    <property type="match status" value="1"/>
</dbReference>
<dbReference type="Pfam" id="PF04751">
    <property type="entry name" value="DarP"/>
    <property type="match status" value="1"/>
</dbReference>
<comment type="caution">
    <text evidence="7">The sequence shown here is derived from an EMBL/GenBank/DDBJ whole genome shotgun (WGS) entry which is preliminary data.</text>
</comment>
<dbReference type="HAMAP" id="MF_00765">
    <property type="entry name" value="DarP"/>
    <property type="match status" value="1"/>
</dbReference>
<dbReference type="SUPFAM" id="SSF158710">
    <property type="entry name" value="PSPTO4464-like"/>
    <property type="match status" value="1"/>
</dbReference>
<keyword evidence="8" id="KW-1185">Reference proteome</keyword>
<comment type="subcellular location">
    <subcellularLocation>
        <location evidence="5">Cytoplasm</location>
    </subcellularLocation>
    <text evidence="5">Associates with late stage pre-50S ribosomal subunits.</text>
</comment>
<sequence>MARKSSRRLQQEEERRLLDEQRDESLYHDNGRPNKTRLKHQAEALRELGEAIIALPEAQRARLPLSDDMLTAIDESHRITAREAQRRHLHYVGKVMRHEDVDAIRAEMEAMAREKRQRELRFHQFEQWRDRLIEGEGDVITEFVALYPNVDRQALGQLVRNARAERDAGKPPVSARKLFRLIRDHAEA</sequence>
<accession>A0ABV6G3R2</accession>
<keyword evidence="4 5" id="KW-0694">RNA-binding</keyword>
<evidence type="ECO:0000256" key="5">
    <source>
        <dbReference type="HAMAP-Rule" id="MF_00765"/>
    </source>
</evidence>
<protein>
    <recommendedName>
        <fullName evidence="5">Dual-action ribosomal maturation protein DarP</fullName>
    </recommendedName>
    <alternativeName>
        <fullName evidence="5">Large ribosomal subunit assembly factor DarP</fullName>
    </alternativeName>
</protein>
<evidence type="ECO:0000256" key="1">
    <source>
        <dbReference type="ARBA" id="ARBA00022490"/>
    </source>
</evidence>
<dbReference type="Proteomes" id="UP001589814">
    <property type="component" value="Unassembled WGS sequence"/>
</dbReference>
<reference evidence="7 8" key="1">
    <citation type="submission" date="2024-09" db="EMBL/GenBank/DDBJ databases">
        <authorList>
            <person name="Sun Q."/>
            <person name="Mori K."/>
        </authorList>
    </citation>
    <scope>NUCLEOTIDE SEQUENCE [LARGE SCALE GENOMIC DNA]</scope>
    <source>
        <strain evidence="7 8">CCM 7415</strain>
    </source>
</reference>
<gene>
    <name evidence="7" type="primary">yjgA</name>
    <name evidence="5" type="synonym">darP</name>
    <name evidence="7" type="ORF">ACFFHW_09940</name>
</gene>
<dbReference type="NCBIfam" id="NF003593">
    <property type="entry name" value="PRK05255.1-1"/>
    <property type="match status" value="1"/>
</dbReference>
<evidence type="ECO:0000256" key="3">
    <source>
        <dbReference type="ARBA" id="ARBA00022730"/>
    </source>
</evidence>
<evidence type="ECO:0000313" key="7">
    <source>
        <dbReference type="EMBL" id="MFC0268297.1"/>
    </source>
</evidence>
<keyword evidence="3 5" id="KW-0699">rRNA-binding</keyword>
<feature type="region of interest" description="Disordered" evidence="6">
    <location>
        <begin position="1"/>
        <end position="37"/>
    </location>
</feature>
<name>A0ABV6G3R2_9GAMM</name>
<evidence type="ECO:0000256" key="6">
    <source>
        <dbReference type="SAM" id="MobiDB-lite"/>
    </source>
</evidence>
<organism evidence="7 8">
    <name type="scientific">Kushneria aurantia</name>
    <dbReference type="NCBI Taxonomy" id="504092"/>
    <lineage>
        <taxon>Bacteria</taxon>
        <taxon>Pseudomonadati</taxon>
        <taxon>Pseudomonadota</taxon>
        <taxon>Gammaproteobacteria</taxon>
        <taxon>Oceanospirillales</taxon>
        <taxon>Halomonadaceae</taxon>
        <taxon>Kushneria</taxon>
    </lineage>
</organism>
<keyword evidence="1 5" id="KW-0963">Cytoplasm</keyword>
<dbReference type="Gene3D" id="1.10.60.30">
    <property type="entry name" value="PSPTO4464-like domains"/>
    <property type="match status" value="2"/>
</dbReference>
<dbReference type="PANTHER" id="PTHR38101">
    <property type="entry name" value="UPF0307 PROTEIN YJGA"/>
    <property type="match status" value="1"/>
</dbReference>
<keyword evidence="2 5" id="KW-0690">Ribosome biogenesis</keyword>
<dbReference type="RefSeq" id="WP_019951881.1">
    <property type="nucleotide sequence ID" value="NZ_JBHLVX010000040.1"/>
</dbReference>
<feature type="compositionally biased region" description="Basic and acidic residues" evidence="6">
    <location>
        <begin position="9"/>
        <end position="32"/>
    </location>
</feature>
<proteinExistence type="inferred from homology"/>
<comment type="function">
    <text evidence="5">Member of a network of 50S ribosomal subunit biogenesis factors which assembles along the 30S-50S interface, preventing incorrect 23S rRNA structures from forming. Promotes peptidyl transferase center (PTC) maturation.</text>
</comment>
<dbReference type="CDD" id="cd16331">
    <property type="entry name" value="YjgA-like"/>
    <property type="match status" value="1"/>
</dbReference>
<dbReference type="EMBL" id="JBHLVX010000040">
    <property type="protein sequence ID" value="MFC0268297.1"/>
    <property type="molecule type" value="Genomic_DNA"/>
</dbReference>
<evidence type="ECO:0000256" key="4">
    <source>
        <dbReference type="ARBA" id="ARBA00022884"/>
    </source>
</evidence>
<evidence type="ECO:0000256" key="2">
    <source>
        <dbReference type="ARBA" id="ARBA00022517"/>
    </source>
</evidence>
<evidence type="ECO:0000313" key="8">
    <source>
        <dbReference type="Proteomes" id="UP001589814"/>
    </source>
</evidence>
<dbReference type="InterPro" id="IPR006839">
    <property type="entry name" value="DarP"/>
</dbReference>
<dbReference type="PANTHER" id="PTHR38101:SF1">
    <property type="entry name" value="UPF0307 PROTEIN YJGA"/>
    <property type="match status" value="1"/>
</dbReference>